<dbReference type="InterPro" id="IPR017972">
    <property type="entry name" value="Cyt_P450_CS"/>
</dbReference>
<evidence type="ECO:0000256" key="2">
    <source>
        <dbReference type="ARBA" id="ARBA00010617"/>
    </source>
</evidence>
<name>A1CD08_ASPCL</name>
<gene>
    <name evidence="7" type="ORF">ACLA_063860</name>
</gene>
<keyword evidence="6" id="KW-0349">Heme</keyword>
<dbReference type="OMA" id="QYTYGFM"/>
<comment type="similarity">
    <text evidence="2 6">Belongs to the cytochrome P450 family.</text>
</comment>
<dbReference type="eggNOG" id="KOG0158">
    <property type="taxonomic scope" value="Eukaryota"/>
</dbReference>
<dbReference type="RefSeq" id="XP_001273841.1">
    <property type="nucleotide sequence ID" value="XM_001273840.1"/>
</dbReference>
<dbReference type="Pfam" id="PF00067">
    <property type="entry name" value="p450"/>
    <property type="match status" value="2"/>
</dbReference>
<dbReference type="VEuPathDB" id="FungiDB:ACLA_063860"/>
<dbReference type="GO" id="GO:0020037">
    <property type="term" value="F:heme binding"/>
    <property type="evidence" value="ECO:0007669"/>
    <property type="project" value="InterPro"/>
</dbReference>
<evidence type="ECO:0000256" key="3">
    <source>
        <dbReference type="ARBA" id="ARBA00022723"/>
    </source>
</evidence>
<keyword evidence="5 6" id="KW-0408">Iron</keyword>
<dbReference type="GO" id="GO:0005506">
    <property type="term" value="F:iron ion binding"/>
    <property type="evidence" value="ECO:0007669"/>
    <property type="project" value="InterPro"/>
</dbReference>
<dbReference type="InterPro" id="IPR001128">
    <property type="entry name" value="Cyt_P450"/>
</dbReference>
<dbReference type="PROSITE" id="PS00086">
    <property type="entry name" value="CYTOCHROME_P450"/>
    <property type="match status" value="1"/>
</dbReference>
<evidence type="ECO:0000256" key="6">
    <source>
        <dbReference type="RuleBase" id="RU000461"/>
    </source>
</evidence>
<dbReference type="Gene3D" id="1.10.630.10">
    <property type="entry name" value="Cytochrome P450"/>
    <property type="match status" value="2"/>
</dbReference>
<keyword evidence="6" id="KW-0503">Monooxygenase</keyword>
<dbReference type="AlphaFoldDB" id="A1CD08"/>
<comment type="cofactor">
    <cofactor evidence="1">
        <name>heme</name>
        <dbReference type="ChEBI" id="CHEBI:30413"/>
    </cofactor>
</comment>
<dbReference type="OrthoDB" id="1470350at2759"/>
<dbReference type="GeneID" id="4705783"/>
<dbReference type="EMBL" id="DS027050">
    <property type="protein sequence ID" value="EAW12415.1"/>
    <property type="molecule type" value="Genomic_DNA"/>
</dbReference>
<dbReference type="GO" id="GO:0044283">
    <property type="term" value="P:small molecule biosynthetic process"/>
    <property type="evidence" value="ECO:0007669"/>
    <property type="project" value="UniProtKB-ARBA"/>
</dbReference>
<evidence type="ECO:0000256" key="4">
    <source>
        <dbReference type="ARBA" id="ARBA00023002"/>
    </source>
</evidence>
<dbReference type="PRINTS" id="PR00385">
    <property type="entry name" value="P450"/>
</dbReference>
<dbReference type="HOGENOM" id="CLU_001570_25_2_1"/>
<reference evidence="7 8" key="1">
    <citation type="journal article" date="2008" name="PLoS Genet.">
        <title>Genomic islands in the pathogenic filamentous fungus Aspergillus fumigatus.</title>
        <authorList>
            <person name="Fedorova N.D."/>
            <person name="Khaldi N."/>
            <person name="Joardar V.S."/>
            <person name="Maiti R."/>
            <person name="Amedeo P."/>
            <person name="Anderson M.J."/>
            <person name="Crabtree J."/>
            <person name="Silva J.C."/>
            <person name="Badger J.H."/>
            <person name="Albarraq A."/>
            <person name="Angiuoli S."/>
            <person name="Bussey H."/>
            <person name="Bowyer P."/>
            <person name="Cotty P.J."/>
            <person name="Dyer P.S."/>
            <person name="Egan A."/>
            <person name="Galens K."/>
            <person name="Fraser-Liggett C.M."/>
            <person name="Haas B.J."/>
            <person name="Inman J.M."/>
            <person name="Kent R."/>
            <person name="Lemieux S."/>
            <person name="Malavazi I."/>
            <person name="Orvis J."/>
            <person name="Roemer T."/>
            <person name="Ronning C.M."/>
            <person name="Sundaram J.P."/>
            <person name="Sutton G."/>
            <person name="Turner G."/>
            <person name="Venter J.C."/>
            <person name="White O.R."/>
            <person name="Whitty B.R."/>
            <person name="Youngman P."/>
            <person name="Wolfe K.H."/>
            <person name="Goldman G.H."/>
            <person name="Wortman J.R."/>
            <person name="Jiang B."/>
            <person name="Denning D.W."/>
            <person name="Nierman W.C."/>
        </authorList>
    </citation>
    <scope>NUCLEOTIDE SEQUENCE [LARGE SCALE GENOMIC DNA]</scope>
    <source>
        <strain evidence="8">ATCC 1007 / CBS 513.65 / DSM 816 / NCTC 3887 / NRRL 1</strain>
    </source>
</reference>
<organism evidence="7 8">
    <name type="scientific">Aspergillus clavatus (strain ATCC 1007 / CBS 513.65 / DSM 816 / NCTC 3887 / NRRL 1 / QM 1276 / 107)</name>
    <dbReference type="NCBI Taxonomy" id="344612"/>
    <lineage>
        <taxon>Eukaryota</taxon>
        <taxon>Fungi</taxon>
        <taxon>Dikarya</taxon>
        <taxon>Ascomycota</taxon>
        <taxon>Pezizomycotina</taxon>
        <taxon>Eurotiomycetes</taxon>
        <taxon>Eurotiomycetidae</taxon>
        <taxon>Eurotiales</taxon>
        <taxon>Aspergillaceae</taxon>
        <taxon>Aspergillus</taxon>
        <taxon>Aspergillus subgen. Fumigati</taxon>
    </lineage>
</organism>
<proteinExistence type="inferred from homology"/>
<dbReference type="InterPro" id="IPR036396">
    <property type="entry name" value="Cyt_P450_sf"/>
</dbReference>
<dbReference type="InterPro" id="IPR050121">
    <property type="entry name" value="Cytochrome_P450_monoxygenase"/>
</dbReference>
<dbReference type="GO" id="GO:0016705">
    <property type="term" value="F:oxidoreductase activity, acting on paired donors, with incorporation or reduction of molecular oxygen"/>
    <property type="evidence" value="ECO:0007669"/>
    <property type="project" value="InterPro"/>
</dbReference>
<dbReference type="PANTHER" id="PTHR24305:SF166">
    <property type="entry name" value="CYTOCHROME P450 12A4, MITOCHONDRIAL-RELATED"/>
    <property type="match status" value="1"/>
</dbReference>
<dbReference type="InterPro" id="IPR002401">
    <property type="entry name" value="Cyt_P450_E_grp-I"/>
</dbReference>
<dbReference type="PANTHER" id="PTHR24305">
    <property type="entry name" value="CYTOCHROME P450"/>
    <property type="match status" value="1"/>
</dbReference>
<evidence type="ECO:0000256" key="5">
    <source>
        <dbReference type="ARBA" id="ARBA00023004"/>
    </source>
</evidence>
<dbReference type="SUPFAM" id="SSF48264">
    <property type="entry name" value="Cytochrome P450"/>
    <property type="match status" value="1"/>
</dbReference>
<sequence length="498" mass="56256">MLPLLSSAFTILAALFLYKVIRLAHNVRLARKTGLPYTITPLLETEVLALLFNPLLRYLYRGYLDRGKGWPRWCRFFVKDWAWEDKRQAHDDLGDLFLCVSPEGIICYSADATMGRDVLSRRNTFTKPRDKYKILEPYGMNVATAEGKTYQFHVRITAPPFGDLSGVNSLVWRETIHQTKRLTEAWAKSPPIEIQKDVNALTLAIISLAGFGRRLEWSKDGENEGIPAGYQLSFLHALQDTLHFMVPILLFPRWVLIIILNKAALAHAQLDRYLRDIIRDQRAKLSADINHADKESRGNLLTAVVRASMVFDSEPPSAKSSRLSGERRQGFTEDETMGNIFIYLLAGYETTANAIIYGLAVLALHQDIQDQVIEEIDSAHARAQSANRSELTYEDDFEFLEYTYGFISQGEKHVVASDKTRQMKGTLLTFSDGSRACLGRKFAQAEYVAFFATLLRQYRVSLAPGSDPAVVERDLFGKSAGTITLAPLGNVRLRIQPR</sequence>
<evidence type="ECO:0000313" key="7">
    <source>
        <dbReference type="EMBL" id="EAW12415.1"/>
    </source>
</evidence>
<evidence type="ECO:0000313" key="8">
    <source>
        <dbReference type="Proteomes" id="UP000006701"/>
    </source>
</evidence>
<keyword evidence="3 6" id="KW-0479">Metal-binding</keyword>
<accession>A1CD08</accession>
<dbReference type="Proteomes" id="UP000006701">
    <property type="component" value="Unassembled WGS sequence"/>
</dbReference>
<protein>
    <submittedName>
        <fullName evidence="7">Cytochrome P450 oxidoreductase, putative</fullName>
    </submittedName>
</protein>
<dbReference type="KEGG" id="act:ACLA_063860"/>
<keyword evidence="4 6" id="KW-0560">Oxidoreductase</keyword>
<evidence type="ECO:0000256" key="1">
    <source>
        <dbReference type="ARBA" id="ARBA00001971"/>
    </source>
</evidence>
<dbReference type="PRINTS" id="PR00463">
    <property type="entry name" value="EP450I"/>
</dbReference>
<keyword evidence="8" id="KW-1185">Reference proteome</keyword>
<dbReference type="GO" id="GO:0004497">
    <property type="term" value="F:monooxygenase activity"/>
    <property type="evidence" value="ECO:0007669"/>
    <property type="project" value="UniProtKB-KW"/>
</dbReference>